<dbReference type="InterPro" id="IPR005055">
    <property type="entry name" value="A10/PebIII"/>
</dbReference>
<sequence>MNSATLTCILVILILNICYGADEKYTNKYDNINIDEILQSDRLLNNYMNCLLDKGRCTPDGAELKKNLPDALEDECSKCSEYQKDRGRKALKFLIEKRRGYFDQLEAKYDPDGKYRKRYEENMKKEGITL</sequence>
<evidence type="ECO:0000313" key="2">
    <source>
        <dbReference type="EMBL" id="AHE13804.1"/>
    </source>
</evidence>
<feature type="signal peptide" evidence="1">
    <location>
        <begin position="1"/>
        <end position="20"/>
    </location>
</feature>
<dbReference type="PANTHER" id="PTHR11257">
    <property type="entry name" value="CHEMOSENSORY PROTEIN-RELATED"/>
    <property type="match status" value="1"/>
</dbReference>
<accession>A0A0B4KZC5</accession>
<evidence type="ECO:0000256" key="1">
    <source>
        <dbReference type="SAM" id="SignalP"/>
    </source>
</evidence>
<dbReference type="InterPro" id="IPR036682">
    <property type="entry name" value="OS_D_A10/PebIII_sf"/>
</dbReference>
<proteinExistence type="predicted"/>
<dbReference type="SUPFAM" id="SSF100910">
    <property type="entry name" value="Chemosensory protein Csp2"/>
    <property type="match status" value="1"/>
</dbReference>
<name>A0A0B4KZC5_9CUCU</name>
<feature type="chain" id="PRO_5002107423" evidence="1">
    <location>
        <begin position="21"/>
        <end position="130"/>
    </location>
</feature>
<reference evidence="2" key="1">
    <citation type="submission" date="2013-07" db="EMBL/GenBank/DDBJ databases">
        <authorList>
            <person name="Yuan X."/>
            <person name="Zhu Z."/>
            <person name="Cheng J."/>
            <person name="Zhou W."/>
            <person name="Liu S."/>
        </authorList>
    </citation>
    <scope>NUCLEOTIDE SEQUENCE</scope>
</reference>
<dbReference type="Gene3D" id="1.10.2080.10">
    <property type="entry name" value="Insect odorant-binding protein A10/Ejaculatory bulb-specific protein 3"/>
    <property type="match status" value="1"/>
</dbReference>
<dbReference type="PANTHER" id="PTHR11257:SF12">
    <property type="entry name" value="EJACULATORY BULB-SPECIFIC PROTEIN 3-RELATED"/>
    <property type="match status" value="1"/>
</dbReference>
<dbReference type="EMBL" id="KF410822">
    <property type="protein sequence ID" value="AHE13804.1"/>
    <property type="molecule type" value="Genomic_DNA"/>
</dbReference>
<protein>
    <submittedName>
        <fullName evidence="2">Chemosensory protein 9</fullName>
    </submittedName>
</protein>
<dbReference type="AlphaFoldDB" id="A0A0B4KZC5"/>
<organism evidence="2">
    <name type="scientific">Lissorhoptrus oryzophilus</name>
    <name type="common">rice water weevil</name>
    <dbReference type="NCBI Taxonomy" id="308863"/>
    <lineage>
        <taxon>Eukaryota</taxon>
        <taxon>Metazoa</taxon>
        <taxon>Ecdysozoa</taxon>
        <taxon>Arthropoda</taxon>
        <taxon>Hexapoda</taxon>
        <taxon>Insecta</taxon>
        <taxon>Pterygota</taxon>
        <taxon>Neoptera</taxon>
        <taxon>Endopterygota</taxon>
        <taxon>Coleoptera</taxon>
        <taxon>Polyphaga</taxon>
        <taxon>Cucujiformia</taxon>
        <taxon>Erirhinidae</taxon>
        <taxon>Erirhininae</taxon>
        <taxon>Lissorhoptrus</taxon>
    </lineage>
</organism>
<dbReference type="Pfam" id="PF03392">
    <property type="entry name" value="OS-D"/>
    <property type="match status" value="1"/>
</dbReference>
<keyword evidence="1" id="KW-0732">Signal</keyword>